<dbReference type="OrthoDB" id="764273at2759"/>
<keyword evidence="7 8" id="KW-0539">Nucleus</keyword>
<evidence type="ECO:0000256" key="2">
    <source>
        <dbReference type="ARBA" id="ARBA00022771"/>
    </source>
</evidence>
<keyword evidence="4 9" id="KW-0805">Transcription regulation</keyword>
<evidence type="ECO:0000313" key="12">
    <source>
        <dbReference type="Proteomes" id="UP000245207"/>
    </source>
</evidence>
<dbReference type="AlphaFoldDB" id="A0A2U1NM32"/>
<keyword evidence="5 8" id="KW-0238">DNA-binding</keyword>
<name>A0A2U1NM32_ARTAN</name>
<comment type="caution">
    <text evidence="11">The sequence shown here is derived from an EMBL/GenBank/DDBJ whole genome shotgun (WGS) entry which is preliminary data.</text>
</comment>
<proteinExistence type="predicted"/>
<dbReference type="InterPro" id="IPR033403">
    <property type="entry name" value="DUF5110"/>
</dbReference>
<dbReference type="PROSITE" id="PS50884">
    <property type="entry name" value="ZF_DOF_2"/>
    <property type="match status" value="1"/>
</dbReference>
<sequence length="393" mass="43681">MRKSQLLLRVLQVLQSVVELSSYRCILFSSGYGPLDSTTRILATEIPLCLEKLKENLLRMEFLFLVTGLCSSQGAAEGELYIDDGKSYDFKQGAYIHRRFTFSDGKLTSENLATSASLGTKFLSDCTIERIILLGHSSKPKSARIEPSNNVAEVELGPLQIRSGVQSSVLTISRRPYAQPIGHMMRAFKNTTTSLYYHGAVIGAAQGPPGQSKARQTIRMNITLEIMVDGLLGNPNLQNDLGTGLLTMSSYTRVGGRVKMLTFIKKHVIVKMNCTMKVNIASRAIEDQTCIRKPRHFCRRCRRHWTHGGVLRDIPVGGGRRKNTKRKKPMNPTITSGYVTTFDQPEYQDYQSVMPPTQGLPPPLHVDDAGDGFVSSLLEDVCFEEGVWPFCGN</sequence>
<dbReference type="Proteomes" id="UP000245207">
    <property type="component" value="Unassembled WGS sequence"/>
</dbReference>
<comment type="subcellular location">
    <subcellularLocation>
        <location evidence="8 9">Nucleus</location>
    </subcellularLocation>
</comment>
<evidence type="ECO:0000256" key="4">
    <source>
        <dbReference type="ARBA" id="ARBA00023015"/>
    </source>
</evidence>
<evidence type="ECO:0000256" key="3">
    <source>
        <dbReference type="ARBA" id="ARBA00022833"/>
    </source>
</evidence>
<gene>
    <name evidence="11" type="ORF">CTI12_AA251830</name>
</gene>
<evidence type="ECO:0000256" key="7">
    <source>
        <dbReference type="ARBA" id="ARBA00023242"/>
    </source>
</evidence>
<evidence type="ECO:0000259" key="10">
    <source>
        <dbReference type="PROSITE" id="PS50884"/>
    </source>
</evidence>
<dbReference type="Gene3D" id="2.60.40.1180">
    <property type="entry name" value="Golgi alpha-mannosidase II"/>
    <property type="match status" value="1"/>
</dbReference>
<comment type="function">
    <text evidence="9">Transcription factor that binds specifically to a 5'-AA[AG]G-3' consensus core sequence.</text>
</comment>
<dbReference type="InterPro" id="IPR045174">
    <property type="entry name" value="Dof"/>
</dbReference>
<reference evidence="11 12" key="1">
    <citation type="journal article" date="2018" name="Mol. Plant">
        <title>The genome of Artemisia annua provides insight into the evolution of Asteraceae family and artemisinin biosynthesis.</title>
        <authorList>
            <person name="Shen Q."/>
            <person name="Zhang L."/>
            <person name="Liao Z."/>
            <person name="Wang S."/>
            <person name="Yan T."/>
            <person name="Shi P."/>
            <person name="Liu M."/>
            <person name="Fu X."/>
            <person name="Pan Q."/>
            <person name="Wang Y."/>
            <person name="Lv Z."/>
            <person name="Lu X."/>
            <person name="Zhang F."/>
            <person name="Jiang W."/>
            <person name="Ma Y."/>
            <person name="Chen M."/>
            <person name="Hao X."/>
            <person name="Li L."/>
            <person name="Tang Y."/>
            <person name="Lv G."/>
            <person name="Zhou Y."/>
            <person name="Sun X."/>
            <person name="Brodelius P.E."/>
            <person name="Rose J.K.C."/>
            <person name="Tang K."/>
        </authorList>
    </citation>
    <scope>NUCLEOTIDE SEQUENCE [LARGE SCALE GENOMIC DNA]</scope>
    <source>
        <strain evidence="12">cv. Huhao1</strain>
        <tissue evidence="11">Leaf</tissue>
    </source>
</reference>
<protein>
    <recommendedName>
        <fullName evidence="9">Dof zinc finger protein</fullName>
    </recommendedName>
</protein>
<keyword evidence="12" id="KW-1185">Reference proteome</keyword>
<keyword evidence="6 9" id="KW-0804">Transcription</keyword>
<dbReference type="PANTHER" id="PTHR31992">
    <property type="entry name" value="DOF ZINC FINGER PROTEIN DOF1.4-RELATED"/>
    <property type="match status" value="1"/>
</dbReference>
<dbReference type="GO" id="GO:0003700">
    <property type="term" value="F:DNA-binding transcription factor activity"/>
    <property type="evidence" value="ECO:0007669"/>
    <property type="project" value="UniProtKB-UniRule"/>
</dbReference>
<evidence type="ECO:0000256" key="9">
    <source>
        <dbReference type="RuleBase" id="RU369094"/>
    </source>
</evidence>
<evidence type="ECO:0000313" key="11">
    <source>
        <dbReference type="EMBL" id="PWA74531.1"/>
    </source>
</evidence>
<dbReference type="InterPro" id="IPR013780">
    <property type="entry name" value="Glyco_hydro_b"/>
</dbReference>
<dbReference type="GO" id="GO:0008270">
    <property type="term" value="F:zinc ion binding"/>
    <property type="evidence" value="ECO:0007669"/>
    <property type="project" value="UniProtKB-KW"/>
</dbReference>
<keyword evidence="1 9" id="KW-0479">Metal-binding</keyword>
<evidence type="ECO:0000256" key="1">
    <source>
        <dbReference type="ARBA" id="ARBA00022723"/>
    </source>
</evidence>
<evidence type="ECO:0000256" key="6">
    <source>
        <dbReference type="ARBA" id="ARBA00023163"/>
    </source>
</evidence>
<dbReference type="EMBL" id="PKPP01002550">
    <property type="protein sequence ID" value="PWA74531.1"/>
    <property type="molecule type" value="Genomic_DNA"/>
</dbReference>
<evidence type="ECO:0000256" key="5">
    <source>
        <dbReference type="ARBA" id="ARBA00023125"/>
    </source>
</evidence>
<evidence type="ECO:0000256" key="8">
    <source>
        <dbReference type="PROSITE-ProRule" id="PRU00071"/>
    </source>
</evidence>
<dbReference type="STRING" id="35608.A0A2U1NM32"/>
<accession>A0A2U1NM32</accession>
<keyword evidence="2 8" id="KW-0863">Zinc-finger</keyword>
<dbReference type="Pfam" id="PF02701">
    <property type="entry name" value="Zn_ribbon_Dof"/>
    <property type="match status" value="1"/>
</dbReference>
<dbReference type="InterPro" id="IPR003851">
    <property type="entry name" value="Znf_Dof"/>
</dbReference>
<feature type="domain" description="Dof-type" evidence="10">
    <location>
        <begin position="272"/>
        <end position="325"/>
    </location>
</feature>
<organism evidence="11 12">
    <name type="scientific">Artemisia annua</name>
    <name type="common">Sweet wormwood</name>
    <dbReference type="NCBI Taxonomy" id="35608"/>
    <lineage>
        <taxon>Eukaryota</taxon>
        <taxon>Viridiplantae</taxon>
        <taxon>Streptophyta</taxon>
        <taxon>Embryophyta</taxon>
        <taxon>Tracheophyta</taxon>
        <taxon>Spermatophyta</taxon>
        <taxon>Magnoliopsida</taxon>
        <taxon>eudicotyledons</taxon>
        <taxon>Gunneridae</taxon>
        <taxon>Pentapetalae</taxon>
        <taxon>asterids</taxon>
        <taxon>campanulids</taxon>
        <taxon>Asterales</taxon>
        <taxon>Asteraceae</taxon>
        <taxon>Asteroideae</taxon>
        <taxon>Anthemideae</taxon>
        <taxon>Artemisiinae</taxon>
        <taxon>Artemisia</taxon>
    </lineage>
</organism>
<keyword evidence="3 9" id="KW-0862">Zinc</keyword>
<dbReference type="GO" id="GO:0005634">
    <property type="term" value="C:nucleus"/>
    <property type="evidence" value="ECO:0007669"/>
    <property type="project" value="UniProtKB-SubCell"/>
</dbReference>
<dbReference type="GO" id="GO:0003677">
    <property type="term" value="F:DNA binding"/>
    <property type="evidence" value="ECO:0007669"/>
    <property type="project" value="UniProtKB-UniRule"/>
</dbReference>
<dbReference type="Pfam" id="PF17137">
    <property type="entry name" value="DUF5110"/>
    <property type="match status" value="1"/>
</dbReference>